<comment type="similarity">
    <text evidence="1 3">Belongs to the type-B carboxylesterase/lipase family.</text>
</comment>
<dbReference type="EMBL" id="JARRAG010000002">
    <property type="protein sequence ID" value="MDG3004908.1"/>
    <property type="molecule type" value="Genomic_DNA"/>
</dbReference>
<reference evidence="5 6" key="1">
    <citation type="submission" date="2023-03" db="EMBL/GenBank/DDBJ databases">
        <title>Paludisphaera mucosa sp. nov. a novel planctomycete from northern fen.</title>
        <authorList>
            <person name="Ivanova A."/>
        </authorList>
    </citation>
    <scope>NUCLEOTIDE SEQUENCE [LARGE SCALE GENOMIC DNA]</scope>
    <source>
        <strain evidence="5 6">Pla2</strain>
    </source>
</reference>
<dbReference type="Proteomes" id="UP001216907">
    <property type="component" value="Unassembled WGS sequence"/>
</dbReference>
<dbReference type="PROSITE" id="PS00941">
    <property type="entry name" value="CARBOXYLESTERASE_B_2"/>
    <property type="match status" value="1"/>
</dbReference>
<evidence type="ECO:0000256" key="2">
    <source>
        <dbReference type="ARBA" id="ARBA00022801"/>
    </source>
</evidence>
<dbReference type="Gene3D" id="3.40.50.1820">
    <property type="entry name" value="alpha/beta hydrolase"/>
    <property type="match status" value="1"/>
</dbReference>
<evidence type="ECO:0000256" key="1">
    <source>
        <dbReference type="ARBA" id="ARBA00005964"/>
    </source>
</evidence>
<feature type="chain" id="PRO_5044956619" description="Carboxylic ester hydrolase" evidence="3">
    <location>
        <begin position="29"/>
        <end position="533"/>
    </location>
</feature>
<organism evidence="5 6">
    <name type="scientific">Paludisphaera mucosa</name>
    <dbReference type="NCBI Taxonomy" id="3030827"/>
    <lineage>
        <taxon>Bacteria</taxon>
        <taxon>Pseudomonadati</taxon>
        <taxon>Planctomycetota</taxon>
        <taxon>Planctomycetia</taxon>
        <taxon>Isosphaerales</taxon>
        <taxon>Isosphaeraceae</taxon>
        <taxon>Paludisphaera</taxon>
    </lineage>
</organism>
<evidence type="ECO:0000259" key="4">
    <source>
        <dbReference type="Pfam" id="PF00135"/>
    </source>
</evidence>
<dbReference type="InterPro" id="IPR029058">
    <property type="entry name" value="AB_hydrolase_fold"/>
</dbReference>
<evidence type="ECO:0000256" key="3">
    <source>
        <dbReference type="RuleBase" id="RU361235"/>
    </source>
</evidence>
<dbReference type="InterPro" id="IPR019819">
    <property type="entry name" value="Carboxylesterase_B_CS"/>
</dbReference>
<dbReference type="EC" id="3.1.1.-" evidence="3"/>
<dbReference type="InterPro" id="IPR002018">
    <property type="entry name" value="CarbesteraseB"/>
</dbReference>
<dbReference type="PANTHER" id="PTHR43918:SF4">
    <property type="entry name" value="CARBOXYLIC ESTER HYDROLASE"/>
    <property type="match status" value="1"/>
</dbReference>
<dbReference type="PROSITE" id="PS00122">
    <property type="entry name" value="CARBOXYLESTERASE_B_1"/>
    <property type="match status" value="1"/>
</dbReference>
<feature type="signal peptide" evidence="3">
    <location>
        <begin position="1"/>
        <end position="28"/>
    </location>
</feature>
<dbReference type="Pfam" id="PF00135">
    <property type="entry name" value="COesterase"/>
    <property type="match status" value="1"/>
</dbReference>
<gene>
    <name evidence="5" type="ORF">PZE19_14065</name>
</gene>
<sequence>MRRDEMRVLAWATAAALMVAGTSRGVVADDKVETKAGVVEGTKAANGVRAFLGIPFAEPPVGDLRWRAPRPVRRWEGVREARAFAPGPIQNALVAAMTGAPPKFSEDCLYLNVWTPAKAPDERLPVMVWIYGGAFAMGSTNVPAYDGSRLAEQGVVIVSVAYRVGPLGFLAHPELSREGGGVSGNYGLRDQVAGLEWVRENVAAFGGDPGRVTIFGESAGGISVSMLAASPKAKGLFHRAIAQSGGSFAPPKLADEGGQNVRPLKLVEAEGERFLDDLEVADVAAARALPAADLIKLPRWWWPTFDGEVLPGDQYELYRKGEFHDTPVLIGTNSDEGALFVRPGRSTTPEAFAALVRAGYGEHAEAILAAYPHATPDEAFRATKGLFRDAAFAWHVWTWARLQAEKGAGPAFVYYFDHRTPRSPDGASHAAEIPYVFRNLGNLGIVADFLSGDPRPEDRAASDLMSAYWVQFAKAGDPNRDGLPAWPAFTAAAPQVMTFDAAPSARPVPNLPQLEALDAYYAWRREKVKGGRP</sequence>
<keyword evidence="6" id="KW-1185">Reference proteome</keyword>
<name>A0ABT6FBE0_9BACT</name>
<evidence type="ECO:0000313" key="5">
    <source>
        <dbReference type="EMBL" id="MDG3004908.1"/>
    </source>
</evidence>
<keyword evidence="2 3" id="KW-0378">Hydrolase</keyword>
<keyword evidence="3" id="KW-0732">Signal</keyword>
<dbReference type="PANTHER" id="PTHR43918">
    <property type="entry name" value="ACETYLCHOLINESTERASE"/>
    <property type="match status" value="1"/>
</dbReference>
<dbReference type="RefSeq" id="WP_277861259.1">
    <property type="nucleotide sequence ID" value="NZ_JARRAG010000002.1"/>
</dbReference>
<feature type="domain" description="Carboxylesterase type B" evidence="4">
    <location>
        <begin position="30"/>
        <end position="504"/>
    </location>
</feature>
<comment type="caution">
    <text evidence="5">The sequence shown here is derived from an EMBL/GenBank/DDBJ whole genome shotgun (WGS) entry which is preliminary data.</text>
</comment>
<dbReference type="SUPFAM" id="SSF53474">
    <property type="entry name" value="alpha/beta-Hydrolases"/>
    <property type="match status" value="1"/>
</dbReference>
<proteinExistence type="inferred from homology"/>
<dbReference type="InterPro" id="IPR019826">
    <property type="entry name" value="Carboxylesterase_B_AS"/>
</dbReference>
<protein>
    <recommendedName>
        <fullName evidence="3">Carboxylic ester hydrolase</fullName>
        <ecNumber evidence="3">3.1.1.-</ecNumber>
    </recommendedName>
</protein>
<evidence type="ECO:0000313" key="6">
    <source>
        <dbReference type="Proteomes" id="UP001216907"/>
    </source>
</evidence>
<dbReference type="InterPro" id="IPR050654">
    <property type="entry name" value="AChE-related_enzymes"/>
</dbReference>
<accession>A0ABT6FBE0</accession>